<dbReference type="InterPro" id="IPR029044">
    <property type="entry name" value="Nucleotide-diphossugar_trans"/>
</dbReference>
<gene>
    <name evidence="2" type="ORF">E7746_00615</name>
</gene>
<reference evidence="2 3" key="1">
    <citation type="submission" date="2019-02" db="EMBL/GenBank/DDBJ databases">
        <title>Isolation and identification of novel species under the genus Muribaculum.</title>
        <authorList>
            <person name="Miyake S."/>
            <person name="Ding Y."/>
            <person name="Low A."/>
            <person name="Soh M."/>
            <person name="Seedorf H."/>
        </authorList>
    </citation>
    <scope>NUCLEOTIDE SEQUENCE [LARGE SCALE GENOMIC DNA]</scope>
    <source>
        <strain evidence="2 3">TLL-A4</strain>
    </source>
</reference>
<accession>A0A4P7VDR6</accession>
<dbReference type="Pfam" id="PF00535">
    <property type="entry name" value="Glycos_transf_2"/>
    <property type="match status" value="1"/>
</dbReference>
<dbReference type="EMBL" id="CP039393">
    <property type="protein sequence ID" value="QCD34486.1"/>
    <property type="molecule type" value="Genomic_DNA"/>
</dbReference>
<dbReference type="RefSeq" id="WP_123395416.1">
    <property type="nucleotide sequence ID" value="NZ_CANQMU010000005.1"/>
</dbReference>
<dbReference type="InterPro" id="IPR001173">
    <property type="entry name" value="Glyco_trans_2-like"/>
</dbReference>
<dbReference type="AlphaFoldDB" id="A0A4P7VDR6"/>
<dbReference type="Gene3D" id="3.90.550.10">
    <property type="entry name" value="Spore Coat Polysaccharide Biosynthesis Protein SpsA, Chain A"/>
    <property type="match status" value="1"/>
</dbReference>
<evidence type="ECO:0000313" key="3">
    <source>
        <dbReference type="Proteomes" id="UP000297031"/>
    </source>
</evidence>
<name>A0A4P7VDR6_9BACT</name>
<dbReference type="PANTHER" id="PTHR22916:SF3">
    <property type="entry name" value="UDP-GLCNAC:BETAGAL BETA-1,3-N-ACETYLGLUCOSAMINYLTRANSFERASE-LIKE PROTEIN 1"/>
    <property type="match status" value="1"/>
</dbReference>
<organism evidence="2 3">
    <name type="scientific">Muribaculum gordoncarteri</name>
    <dbReference type="NCBI Taxonomy" id="2530390"/>
    <lineage>
        <taxon>Bacteria</taxon>
        <taxon>Pseudomonadati</taxon>
        <taxon>Bacteroidota</taxon>
        <taxon>Bacteroidia</taxon>
        <taxon>Bacteroidales</taxon>
        <taxon>Muribaculaceae</taxon>
        <taxon>Muribaculum</taxon>
    </lineage>
</organism>
<keyword evidence="3" id="KW-1185">Reference proteome</keyword>
<sequence length="251" mass="29389">MNKSFVSIITPCYNAERTIVTAIESVINQSFQNWEMLIIDDCSNDSSPEIIKEYADRDHRIKYFQTNEKSGSPSLPRNIGIDNACGKYIAFLDADDIWLPNKLEQQIQFIENNDYSFIYSDYEKINHLGERNNRIVKMPESASFWDVIETCTIPCLTALIKREIIGDTRFKHIPKEDFVFWLDILKKEVIAYNVGQVLALYREQPNSRSSNKFNMIKNQWIILRKIEGVKPVVASYFMFQYLFHGVLKFIK</sequence>
<dbReference type="SUPFAM" id="SSF53448">
    <property type="entry name" value="Nucleotide-diphospho-sugar transferases"/>
    <property type="match status" value="1"/>
</dbReference>
<feature type="domain" description="Glycosyltransferase 2-like" evidence="1">
    <location>
        <begin position="7"/>
        <end position="134"/>
    </location>
</feature>
<dbReference type="KEGG" id="mgod:E7746_00615"/>
<dbReference type="OrthoDB" id="9802649at2"/>
<proteinExistence type="predicted"/>
<dbReference type="PANTHER" id="PTHR22916">
    <property type="entry name" value="GLYCOSYLTRANSFERASE"/>
    <property type="match status" value="1"/>
</dbReference>
<dbReference type="Proteomes" id="UP000297031">
    <property type="component" value="Chromosome"/>
</dbReference>
<dbReference type="CDD" id="cd00761">
    <property type="entry name" value="Glyco_tranf_GTA_type"/>
    <property type="match status" value="1"/>
</dbReference>
<protein>
    <submittedName>
        <fullName evidence="2">Glycosyltransferase family 2 protein</fullName>
    </submittedName>
</protein>
<evidence type="ECO:0000259" key="1">
    <source>
        <dbReference type="Pfam" id="PF00535"/>
    </source>
</evidence>
<dbReference type="GO" id="GO:0016758">
    <property type="term" value="F:hexosyltransferase activity"/>
    <property type="evidence" value="ECO:0007669"/>
    <property type="project" value="UniProtKB-ARBA"/>
</dbReference>
<evidence type="ECO:0000313" key="2">
    <source>
        <dbReference type="EMBL" id="QCD34486.1"/>
    </source>
</evidence>
<keyword evidence="2" id="KW-0808">Transferase</keyword>